<dbReference type="Proteomes" id="UP001569904">
    <property type="component" value="Unassembled WGS sequence"/>
</dbReference>
<evidence type="ECO:0000256" key="1">
    <source>
        <dbReference type="SAM" id="MobiDB-lite"/>
    </source>
</evidence>
<name>A0ABV4QWA9_9ACTN</name>
<dbReference type="RefSeq" id="WP_371941526.1">
    <property type="nucleotide sequence ID" value="NZ_JAXCEH010000007.1"/>
</dbReference>
<gene>
    <name evidence="2" type="ORF">SM436_14460</name>
</gene>
<accession>A0ABV4QWA9</accession>
<organism evidence="2 3">
    <name type="scientific">Actinomadura chokoriensis</name>
    <dbReference type="NCBI Taxonomy" id="454156"/>
    <lineage>
        <taxon>Bacteria</taxon>
        <taxon>Bacillati</taxon>
        <taxon>Actinomycetota</taxon>
        <taxon>Actinomycetes</taxon>
        <taxon>Streptosporangiales</taxon>
        <taxon>Thermomonosporaceae</taxon>
        <taxon>Actinomadura</taxon>
    </lineage>
</organism>
<evidence type="ECO:0000313" key="3">
    <source>
        <dbReference type="Proteomes" id="UP001569904"/>
    </source>
</evidence>
<feature type="region of interest" description="Disordered" evidence="1">
    <location>
        <begin position="1"/>
        <end position="44"/>
    </location>
</feature>
<dbReference type="EMBL" id="JAXCEH010000007">
    <property type="protein sequence ID" value="MFA1554888.1"/>
    <property type="molecule type" value="Genomic_DNA"/>
</dbReference>
<evidence type="ECO:0000313" key="2">
    <source>
        <dbReference type="EMBL" id="MFA1554888.1"/>
    </source>
</evidence>
<sequence length="44" mass="4758">MNGHGPRISTTNAAVRKADPDPPAPFRALFPPGTRPDDRPLPPR</sequence>
<keyword evidence="3" id="KW-1185">Reference proteome</keyword>
<comment type="caution">
    <text evidence="2">The sequence shown here is derived from an EMBL/GenBank/DDBJ whole genome shotgun (WGS) entry which is preliminary data.</text>
</comment>
<proteinExistence type="predicted"/>
<protein>
    <submittedName>
        <fullName evidence="2">Uncharacterized protein</fullName>
    </submittedName>
</protein>
<feature type="compositionally biased region" description="Basic and acidic residues" evidence="1">
    <location>
        <begin position="35"/>
        <end position="44"/>
    </location>
</feature>
<reference evidence="2 3" key="1">
    <citation type="submission" date="2023-11" db="EMBL/GenBank/DDBJ databases">
        <title>Actinomadura monticuli sp. nov., isolated from volcanic ash.</title>
        <authorList>
            <person name="Lee S.D."/>
            <person name="Yang H."/>
            <person name="Kim I.S."/>
        </authorList>
    </citation>
    <scope>NUCLEOTIDE SEQUENCE [LARGE SCALE GENOMIC DNA]</scope>
    <source>
        <strain evidence="2 3">DSM 45346</strain>
    </source>
</reference>